<name>A0A0W0YQU3_9GAMM</name>
<feature type="active site" description="Proton acceptor" evidence="9">
    <location>
        <position position="49"/>
    </location>
</feature>
<evidence type="ECO:0000256" key="9">
    <source>
        <dbReference type="HAMAP-Rule" id="MF_00131"/>
    </source>
</evidence>
<evidence type="ECO:0000256" key="1">
    <source>
        <dbReference type="ARBA" id="ARBA00003365"/>
    </source>
</evidence>
<dbReference type="HAMAP" id="MF_00131">
    <property type="entry name" value="Trp_synth_alpha"/>
    <property type="match status" value="1"/>
</dbReference>
<dbReference type="InterPro" id="IPR018204">
    <property type="entry name" value="Trp_synthase_alpha_AS"/>
</dbReference>
<evidence type="ECO:0000313" key="12">
    <source>
        <dbReference type="Proteomes" id="UP000054600"/>
    </source>
</evidence>
<comment type="catalytic activity">
    <reaction evidence="8 9">
        <text>(1S,2R)-1-C-(indol-3-yl)glycerol 3-phosphate + L-serine = D-glyceraldehyde 3-phosphate + L-tryptophan + H2O</text>
        <dbReference type="Rhea" id="RHEA:10532"/>
        <dbReference type="ChEBI" id="CHEBI:15377"/>
        <dbReference type="ChEBI" id="CHEBI:33384"/>
        <dbReference type="ChEBI" id="CHEBI:57912"/>
        <dbReference type="ChEBI" id="CHEBI:58866"/>
        <dbReference type="ChEBI" id="CHEBI:59776"/>
        <dbReference type="EC" id="4.2.1.20"/>
    </reaction>
</comment>
<dbReference type="Pfam" id="PF00290">
    <property type="entry name" value="Trp_syntA"/>
    <property type="match status" value="1"/>
</dbReference>
<organism evidence="11 12">
    <name type="scientific">Legionella shakespearei DSM 23087</name>
    <dbReference type="NCBI Taxonomy" id="1122169"/>
    <lineage>
        <taxon>Bacteria</taxon>
        <taxon>Pseudomonadati</taxon>
        <taxon>Pseudomonadota</taxon>
        <taxon>Gammaproteobacteria</taxon>
        <taxon>Legionellales</taxon>
        <taxon>Legionellaceae</taxon>
        <taxon>Legionella</taxon>
    </lineage>
</organism>
<evidence type="ECO:0000256" key="5">
    <source>
        <dbReference type="ARBA" id="ARBA00022822"/>
    </source>
</evidence>
<dbReference type="InterPro" id="IPR013785">
    <property type="entry name" value="Aldolase_TIM"/>
</dbReference>
<dbReference type="PANTHER" id="PTHR43406:SF1">
    <property type="entry name" value="TRYPTOPHAN SYNTHASE ALPHA CHAIN, CHLOROPLASTIC"/>
    <property type="match status" value="1"/>
</dbReference>
<dbReference type="FunFam" id="3.20.20.70:FF:000037">
    <property type="entry name" value="Tryptophan synthase alpha chain"/>
    <property type="match status" value="1"/>
</dbReference>
<dbReference type="STRING" id="1122169.Lsha_1933"/>
<dbReference type="CDD" id="cd04724">
    <property type="entry name" value="Tryptophan_synthase_alpha"/>
    <property type="match status" value="1"/>
</dbReference>
<dbReference type="OrthoDB" id="9804578at2"/>
<evidence type="ECO:0000256" key="2">
    <source>
        <dbReference type="ARBA" id="ARBA00004733"/>
    </source>
</evidence>
<dbReference type="PROSITE" id="PS50007">
    <property type="entry name" value="PIPLC_X_DOMAIN"/>
    <property type="match status" value="1"/>
</dbReference>
<protein>
    <recommendedName>
        <fullName evidence="9">Tryptophan synthase alpha chain</fullName>
        <ecNumber evidence="9">4.2.1.20</ecNumber>
    </recommendedName>
</protein>
<keyword evidence="5 9" id="KW-0822">Tryptophan biosynthesis</keyword>
<comment type="subunit">
    <text evidence="3 9">Tetramer of two alpha and two beta chains.</text>
</comment>
<evidence type="ECO:0000256" key="8">
    <source>
        <dbReference type="ARBA" id="ARBA00049047"/>
    </source>
</evidence>
<comment type="caution">
    <text evidence="11">The sequence shown here is derived from an EMBL/GenBank/DDBJ whole genome shotgun (WGS) entry which is preliminary data.</text>
</comment>
<dbReference type="InterPro" id="IPR002028">
    <property type="entry name" value="Trp_synthase_suA"/>
</dbReference>
<dbReference type="NCBIfam" id="TIGR00262">
    <property type="entry name" value="trpA"/>
    <property type="match status" value="1"/>
</dbReference>
<dbReference type="AlphaFoldDB" id="A0A0W0YQU3"/>
<evidence type="ECO:0000256" key="4">
    <source>
        <dbReference type="ARBA" id="ARBA00022605"/>
    </source>
</evidence>
<comment type="similarity">
    <text evidence="9 10">Belongs to the TrpA family.</text>
</comment>
<evidence type="ECO:0000256" key="3">
    <source>
        <dbReference type="ARBA" id="ARBA00011270"/>
    </source>
</evidence>
<dbReference type="Gene3D" id="3.20.20.70">
    <property type="entry name" value="Aldolase class I"/>
    <property type="match status" value="1"/>
</dbReference>
<dbReference type="PANTHER" id="PTHR43406">
    <property type="entry name" value="TRYPTOPHAN SYNTHASE, ALPHA CHAIN"/>
    <property type="match status" value="1"/>
</dbReference>
<keyword evidence="4 9" id="KW-0028">Amino-acid biosynthesis</keyword>
<feature type="active site" description="Proton acceptor" evidence="9">
    <location>
        <position position="60"/>
    </location>
</feature>
<dbReference type="Proteomes" id="UP000054600">
    <property type="component" value="Unassembled WGS sequence"/>
</dbReference>
<dbReference type="eggNOG" id="COG0159">
    <property type="taxonomic scope" value="Bacteria"/>
</dbReference>
<dbReference type="InterPro" id="IPR011060">
    <property type="entry name" value="RibuloseP-bd_barrel"/>
</dbReference>
<dbReference type="PATRIC" id="fig|1122169.6.peg.2212"/>
<dbReference type="EC" id="4.2.1.20" evidence="9"/>
<proteinExistence type="inferred from homology"/>
<dbReference type="UniPathway" id="UPA00035">
    <property type="reaction ID" value="UER00044"/>
</dbReference>
<dbReference type="RefSeq" id="WP_018576915.1">
    <property type="nucleotide sequence ID" value="NZ_KB892393.1"/>
</dbReference>
<evidence type="ECO:0000256" key="10">
    <source>
        <dbReference type="RuleBase" id="RU003662"/>
    </source>
</evidence>
<keyword evidence="12" id="KW-1185">Reference proteome</keyword>
<sequence length="272" mass="29520">MNRIDKTLAKLKANNKKMLSPYITAGDPHPKMTVALMHELVDSGADILELGIPFSDPMAEGPVIQHAMERALAHSITCHDVLNMVKEFREQDQNTPVVVMGYLNPIEQYGYDLFAQHAVEAGVDGTILVDLPPEEGAGVYRVWQKHGLQSIYLCSPTTSADRMDLINQYADGYLYYVSLKGVTGSDALNIASLKAQYEQRKAQTKLPLMVGFGIKTAEMASDVASFADGVIVGAALISEILEAHESNKNALHAGGALISSMRKAMDNNGNKA</sequence>
<comment type="pathway">
    <text evidence="2 9">Amino-acid biosynthesis; L-tryptophan biosynthesis; L-tryptophan from chorismate: step 5/5.</text>
</comment>
<evidence type="ECO:0000256" key="6">
    <source>
        <dbReference type="ARBA" id="ARBA00023141"/>
    </source>
</evidence>
<keyword evidence="7 9" id="KW-0456">Lyase</keyword>
<dbReference type="SUPFAM" id="SSF51366">
    <property type="entry name" value="Ribulose-phoshate binding barrel"/>
    <property type="match status" value="1"/>
</dbReference>
<dbReference type="GO" id="GO:0005829">
    <property type="term" value="C:cytosol"/>
    <property type="evidence" value="ECO:0007669"/>
    <property type="project" value="TreeGrafter"/>
</dbReference>
<accession>A0A0W0YQU3</accession>
<comment type="function">
    <text evidence="1 9">The alpha subunit is responsible for the aldol cleavage of indoleglycerol phosphate to indole and glyceraldehyde 3-phosphate.</text>
</comment>
<evidence type="ECO:0000313" key="11">
    <source>
        <dbReference type="EMBL" id="KTD59237.1"/>
    </source>
</evidence>
<dbReference type="GO" id="GO:0004834">
    <property type="term" value="F:tryptophan synthase activity"/>
    <property type="evidence" value="ECO:0007669"/>
    <property type="project" value="UniProtKB-UniRule"/>
</dbReference>
<dbReference type="EMBL" id="LNYW01000049">
    <property type="protein sequence ID" value="KTD59237.1"/>
    <property type="molecule type" value="Genomic_DNA"/>
</dbReference>
<keyword evidence="6 9" id="KW-0057">Aromatic amino acid biosynthesis</keyword>
<reference evidence="11 12" key="1">
    <citation type="submission" date="2015-11" db="EMBL/GenBank/DDBJ databases">
        <title>Genomic analysis of 38 Legionella species identifies large and diverse effector repertoires.</title>
        <authorList>
            <person name="Burstein D."/>
            <person name="Amaro F."/>
            <person name="Zusman T."/>
            <person name="Lifshitz Z."/>
            <person name="Cohen O."/>
            <person name="Gilbert J.A."/>
            <person name="Pupko T."/>
            <person name="Shuman H.A."/>
            <person name="Segal G."/>
        </authorList>
    </citation>
    <scope>NUCLEOTIDE SEQUENCE [LARGE SCALE GENOMIC DNA]</scope>
    <source>
        <strain evidence="11 12">ATCC 49655</strain>
    </source>
</reference>
<dbReference type="PROSITE" id="PS00167">
    <property type="entry name" value="TRP_SYNTHASE_ALPHA"/>
    <property type="match status" value="1"/>
</dbReference>
<evidence type="ECO:0000256" key="7">
    <source>
        <dbReference type="ARBA" id="ARBA00023239"/>
    </source>
</evidence>
<gene>
    <name evidence="9 11" type="primary">trpA</name>
    <name evidence="11" type="ORF">Lsha_1933</name>
</gene>